<name>A0A9F5MUV4_PYTBI</name>
<evidence type="ECO:0000313" key="8">
    <source>
        <dbReference type="RefSeq" id="XP_007424305.1"/>
    </source>
</evidence>
<keyword evidence="7" id="KW-1185">Reference proteome</keyword>
<keyword evidence="5" id="KW-0472">Membrane</keyword>
<dbReference type="InterPro" id="IPR015484">
    <property type="entry name" value="CD3_esu/gsu/dsu"/>
</dbReference>
<accession>A0A9F5MUV4</accession>
<reference evidence="8 9" key="1">
    <citation type="submission" date="2025-04" db="UniProtKB">
        <authorList>
            <consortium name="RefSeq"/>
        </authorList>
    </citation>
    <scope>IDENTIFICATION</scope>
    <source>
        <tissue evidence="8 9">Liver</tissue>
    </source>
</reference>
<keyword evidence="5" id="KW-0812">Transmembrane</keyword>
<dbReference type="Proteomes" id="UP000695026">
    <property type="component" value="Unplaced"/>
</dbReference>
<dbReference type="GO" id="GO:0042105">
    <property type="term" value="C:alpha-beta T cell receptor complex"/>
    <property type="evidence" value="ECO:0007669"/>
    <property type="project" value="TreeGrafter"/>
</dbReference>
<keyword evidence="3 6" id="KW-0732">Signal</keyword>
<keyword evidence="5" id="KW-1133">Transmembrane helix</keyword>
<sequence>MSLRVHLGALVLLLFCTSSSVRGEAEEISVEISSKDVVLSCPGEKSQWEKRKGDTVRPQEEGRSLIISTPEELDEIAEGKEFVCKRNSQSRISQKIYLKIKVCKDCVELSIGLGAGIIIADLLLTLGVLLLVYFCCKTQRPSLGASLAGGGTPGRQQGQQADCPPPVPNPDYEPIRKGQREVYAGLEPRAF</sequence>
<comment type="subcellular location">
    <subcellularLocation>
        <location evidence="1">Cell membrane</location>
        <topology evidence="1">Single-pass type I membrane protein</topology>
    </subcellularLocation>
</comment>
<proteinExistence type="predicted"/>
<gene>
    <name evidence="8 9" type="primary">CD3E</name>
</gene>
<dbReference type="GO" id="GO:0045059">
    <property type="term" value="P:positive thymic T cell selection"/>
    <property type="evidence" value="ECO:0007669"/>
    <property type="project" value="TreeGrafter"/>
</dbReference>
<protein>
    <submittedName>
        <fullName evidence="8 9">T-cell surface glycoprotein CD3 epsilon chain</fullName>
    </submittedName>
</protein>
<dbReference type="OrthoDB" id="9947847at2759"/>
<dbReference type="PANTHER" id="PTHR10570">
    <property type="entry name" value="T-CELL SURFACE GLYCOPROTEIN CD3 GAMMA CHAIN / DELTA CHAIN"/>
    <property type="match status" value="1"/>
</dbReference>
<feature type="chain" id="PRO_5044698367" evidence="6">
    <location>
        <begin position="24"/>
        <end position="191"/>
    </location>
</feature>
<evidence type="ECO:0000313" key="7">
    <source>
        <dbReference type="Proteomes" id="UP000695026"/>
    </source>
</evidence>
<dbReference type="RefSeq" id="XP_025019882.1">
    <property type="nucleotide sequence ID" value="XM_025164114.1"/>
</dbReference>
<dbReference type="InterPro" id="IPR013783">
    <property type="entry name" value="Ig-like_fold"/>
</dbReference>
<dbReference type="AlphaFoldDB" id="A0A9F5MUV4"/>
<dbReference type="KEGG" id="pbi:103063950"/>
<evidence type="ECO:0000256" key="4">
    <source>
        <dbReference type="SAM" id="MobiDB-lite"/>
    </source>
</evidence>
<dbReference type="OMA" id="TITCPFE"/>
<dbReference type="Pfam" id="PF16681">
    <property type="entry name" value="Ig_5"/>
    <property type="match status" value="1"/>
</dbReference>
<keyword evidence="2" id="KW-1003">Cell membrane</keyword>
<dbReference type="GO" id="GO:0004888">
    <property type="term" value="F:transmembrane signaling receptor activity"/>
    <property type="evidence" value="ECO:0007669"/>
    <property type="project" value="TreeGrafter"/>
</dbReference>
<dbReference type="Gene3D" id="2.60.40.10">
    <property type="entry name" value="Immunoglobulins"/>
    <property type="match status" value="1"/>
</dbReference>
<evidence type="ECO:0000256" key="3">
    <source>
        <dbReference type="ARBA" id="ARBA00022729"/>
    </source>
</evidence>
<evidence type="ECO:0000256" key="5">
    <source>
        <dbReference type="SAM" id="Phobius"/>
    </source>
</evidence>
<dbReference type="CTD" id="916"/>
<evidence type="ECO:0000256" key="6">
    <source>
        <dbReference type="SAM" id="SignalP"/>
    </source>
</evidence>
<dbReference type="GO" id="GO:0007166">
    <property type="term" value="P:cell surface receptor signaling pathway"/>
    <property type="evidence" value="ECO:0007669"/>
    <property type="project" value="TreeGrafter"/>
</dbReference>
<dbReference type="RefSeq" id="XP_007424305.1">
    <property type="nucleotide sequence ID" value="XM_007424243.3"/>
</dbReference>
<dbReference type="GeneID" id="103063950"/>
<organism evidence="7 9">
    <name type="scientific">Python bivittatus</name>
    <name type="common">Burmese python</name>
    <name type="synonym">Python molurus bivittatus</name>
    <dbReference type="NCBI Taxonomy" id="176946"/>
    <lineage>
        <taxon>Eukaryota</taxon>
        <taxon>Metazoa</taxon>
        <taxon>Chordata</taxon>
        <taxon>Craniata</taxon>
        <taxon>Vertebrata</taxon>
        <taxon>Euteleostomi</taxon>
        <taxon>Lepidosauria</taxon>
        <taxon>Squamata</taxon>
        <taxon>Bifurcata</taxon>
        <taxon>Unidentata</taxon>
        <taxon>Episquamata</taxon>
        <taxon>Toxicofera</taxon>
        <taxon>Serpentes</taxon>
        <taxon>Henophidia</taxon>
        <taxon>Pythonidae</taxon>
        <taxon>Python</taxon>
    </lineage>
</organism>
<evidence type="ECO:0000313" key="9">
    <source>
        <dbReference type="RefSeq" id="XP_025019882.1"/>
    </source>
</evidence>
<feature type="signal peptide" evidence="6">
    <location>
        <begin position="1"/>
        <end position="23"/>
    </location>
</feature>
<dbReference type="GO" id="GO:0009897">
    <property type="term" value="C:external side of plasma membrane"/>
    <property type="evidence" value="ECO:0007669"/>
    <property type="project" value="TreeGrafter"/>
</dbReference>
<evidence type="ECO:0000256" key="1">
    <source>
        <dbReference type="ARBA" id="ARBA00004251"/>
    </source>
</evidence>
<feature type="transmembrane region" description="Helical" evidence="5">
    <location>
        <begin position="109"/>
        <end position="134"/>
    </location>
</feature>
<dbReference type="PANTHER" id="PTHR10570:SF9">
    <property type="entry name" value="T-CELL SURFACE GLYCOPROTEIN CD3 EPSILON CHAIN"/>
    <property type="match status" value="1"/>
</dbReference>
<evidence type="ECO:0000256" key="2">
    <source>
        <dbReference type="ARBA" id="ARBA00022475"/>
    </source>
</evidence>
<feature type="region of interest" description="Disordered" evidence="4">
    <location>
        <begin position="146"/>
        <end position="177"/>
    </location>
</feature>